<dbReference type="SUPFAM" id="SSF81383">
    <property type="entry name" value="F-box domain"/>
    <property type="match status" value="1"/>
</dbReference>
<reference evidence="3 4" key="1">
    <citation type="journal article" date="2014" name="Nat. Genet.">
        <title>Genome sequence of the hot pepper provides insights into the evolution of pungency in Capsicum species.</title>
        <authorList>
            <person name="Kim S."/>
            <person name="Park M."/>
            <person name="Yeom S.I."/>
            <person name="Kim Y.M."/>
            <person name="Lee J.M."/>
            <person name="Lee H.A."/>
            <person name="Seo E."/>
            <person name="Choi J."/>
            <person name="Cheong K."/>
            <person name="Kim K.T."/>
            <person name="Jung K."/>
            <person name="Lee G.W."/>
            <person name="Oh S.K."/>
            <person name="Bae C."/>
            <person name="Kim S.B."/>
            <person name="Lee H.Y."/>
            <person name="Kim S.Y."/>
            <person name="Kim M.S."/>
            <person name="Kang B.C."/>
            <person name="Jo Y.D."/>
            <person name="Yang H.B."/>
            <person name="Jeong H.J."/>
            <person name="Kang W.H."/>
            <person name="Kwon J.K."/>
            <person name="Shin C."/>
            <person name="Lim J.Y."/>
            <person name="Park J.H."/>
            <person name="Huh J.H."/>
            <person name="Kim J.S."/>
            <person name="Kim B.D."/>
            <person name="Cohen O."/>
            <person name="Paran I."/>
            <person name="Suh M.C."/>
            <person name="Lee S.B."/>
            <person name="Kim Y.K."/>
            <person name="Shin Y."/>
            <person name="Noh S.J."/>
            <person name="Park J."/>
            <person name="Seo Y.S."/>
            <person name="Kwon S.Y."/>
            <person name="Kim H.A."/>
            <person name="Park J.M."/>
            <person name="Kim H.J."/>
            <person name="Choi S.B."/>
            <person name="Bosland P.W."/>
            <person name="Reeves G."/>
            <person name="Jo S.H."/>
            <person name="Lee B.W."/>
            <person name="Cho H.T."/>
            <person name="Choi H.S."/>
            <person name="Lee M.S."/>
            <person name="Yu Y."/>
            <person name="Do Choi Y."/>
            <person name="Park B.S."/>
            <person name="van Deynze A."/>
            <person name="Ashrafi H."/>
            <person name="Hill T."/>
            <person name="Kim W.T."/>
            <person name="Pai H.S."/>
            <person name="Ahn H.K."/>
            <person name="Yeam I."/>
            <person name="Giovannoni J.J."/>
            <person name="Rose J.K."/>
            <person name="Sorensen I."/>
            <person name="Lee S.J."/>
            <person name="Kim R.W."/>
            <person name="Choi I.Y."/>
            <person name="Choi B.S."/>
            <person name="Lim J.S."/>
            <person name="Lee Y.H."/>
            <person name="Choi D."/>
        </authorList>
    </citation>
    <scope>NUCLEOTIDE SEQUENCE [LARGE SCALE GENOMIC DNA]</scope>
    <source>
        <strain evidence="4">cv. CM334</strain>
    </source>
</reference>
<evidence type="ECO:0000259" key="1">
    <source>
        <dbReference type="Pfam" id="PF00646"/>
    </source>
</evidence>
<gene>
    <name evidence="3" type="ORF">T459_03651</name>
</gene>
<evidence type="ECO:0000313" key="4">
    <source>
        <dbReference type="Proteomes" id="UP000222542"/>
    </source>
</evidence>
<protein>
    <submittedName>
        <fullName evidence="3">Uncharacterized protein</fullName>
    </submittedName>
</protein>
<dbReference type="InterPro" id="IPR001810">
    <property type="entry name" value="F-box_dom"/>
</dbReference>
<dbReference type="InterPro" id="IPR050796">
    <property type="entry name" value="SCF_F-box_component"/>
</dbReference>
<dbReference type="PANTHER" id="PTHR31672">
    <property type="entry name" value="BNACNNG10540D PROTEIN"/>
    <property type="match status" value="1"/>
</dbReference>
<dbReference type="STRING" id="4072.A0A2G3ANG6"/>
<dbReference type="Gramene" id="PHT95769">
    <property type="protein sequence ID" value="PHT95769"/>
    <property type="gene ID" value="T459_03651"/>
</dbReference>
<dbReference type="AlphaFoldDB" id="A0A2G3ANG6"/>
<evidence type="ECO:0000259" key="2">
    <source>
        <dbReference type="Pfam" id="PF24750"/>
    </source>
</evidence>
<dbReference type="InterPro" id="IPR056592">
    <property type="entry name" value="Beta-prop_At3g26010-like"/>
</dbReference>
<accession>A0A2G3ANG6</accession>
<keyword evidence="4" id="KW-1185">Reference proteome</keyword>
<reference evidence="3 4" key="2">
    <citation type="journal article" date="2017" name="Genome Biol.">
        <title>New reference genome sequences of hot pepper reveal the massive evolution of plant disease-resistance genes by retroduplication.</title>
        <authorList>
            <person name="Kim S."/>
            <person name="Park J."/>
            <person name="Yeom S.I."/>
            <person name="Kim Y.M."/>
            <person name="Seo E."/>
            <person name="Kim K.T."/>
            <person name="Kim M.S."/>
            <person name="Lee J.M."/>
            <person name="Cheong K."/>
            <person name="Shin H.S."/>
            <person name="Kim S.B."/>
            <person name="Han K."/>
            <person name="Lee J."/>
            <person name="Park M."/>
            <person name="Lee H.A."/>
            <person name="Lee H.Y."/>
            <person name="Lee Y."/>
            <person name="Oh S."/>
            <person name="Lee J.H."/>
            <person name="Choi E."/>
            <person name="Choi E."/>
            <person name="Lee S.E."/>
            <person name="Jeon J."/>
            <person name="Kim H."/>
            <person name="Choi G."/>
            <person name="Song H."/>
            <person name="Lee J."/>
            <person name="Lee S.C."/>
            <person name="Kwon J.K."/>
            <person name="Lee H.Y."/>
            <person name="Koo N."/>
            <person name="Hong Y."/>
            <person name="Kim R.W."/>
            <person name="Kang W.H."/>
            <person name="Huh J.H."/>
            <person name="Kang B.C."/>
            <person name="Yang T.J."/>
            <person name="Lee Y.H."/>
            <person name="Bennetzen J.L."/>
            <person name="Choi D."/>
        </authorList>
    </citation>
    <scope>NUCLEOTIDE SEQUENCE [LARGE SCALE GENOMIC DNA]</scope>
    <source>
        <strain evidence="4">cv. CM334</strain>
    </source>
</reference>
<proteinExistence type="predicted"/>
<dbReference type="EMBL" id="AYRZ02000001">
    <property type="protein sequence ID" value="PHT95769.1"/>
    <property type="molecule type" value="Genomic_DNA"/>
</dbReference>
<dbReference type="InterPro" id="IPR036047">
    <property type="entry name" value="F-box-like_dom_sf"/>
</dbReference>
<feature type="domain" description="F-box" evidence="1">
    <location>
        <begin position="17"/>
        <end position="53"/>
    </location>
</feature>
<feature type="domain" description="F-box protein At3g26010-like beta-propeller" evidence="2">
    <location>
        <begin position="98"/>
        <end position="244"/>
    </location>
</feature>
<comment type="caution">
    <text evidence="3">The sequence shown here is derived from an EMBL/GenBank/DDBJ whole genome shotgun (WGS) entry which is preliminary data.</text>
</comment>
<organism evidence="3 4">
    <name type="scientific">Capsicum annuum</name>
    <name type="common">Capsicum pepper</name>
    <dbReference type="NCBI Taxonomy" id="4072"/>
    <lineage>
        <taxon>Eukaryota</taxon>
        <taxon>Viridiplantae</taxon>
        <taxon>Streptophyta</taxon>
        <taxon>Embryophyta</taxon>
        <taxon>Tracheophyta</taxon>
        <taxon>Spermatophyta</taxon>
        <taxon>Magnoliopsida</taxon>
        <taxon>eudicotyledons</taxon>
        <taxon>Gunneridae</taxon>
        <taxon>Pentapetalae</taxon>
        <taxon>asterids</taxon>
        <taxon>lamiids</taxon>
        <taxon>Solanales</taxon>
        <taxon>Solanaceae</taxon>
        <taxon>Solanoideae</taxon>
        <taxon>Capsiceae</taxon>
        <taxon>Capsicum</taxon>
    </lineage>
</organism>
<dbReference type="Pfam" id="PF24750">
    <property type="entry name" value="b-prop_At3g26010-like"/>
    <property type="match status" value="1"/>
</dbReference>
<evidence type="ECO:0000313" key="3">
    <source>
        <dbReference type="EMBL" id="PHT95769.1"/>
    </source>
</evidence>
<sequence length="290" mass="33432">MNELSKRNNKCDQIVMELSIDIIIEILHRFPSKSLARFKSVSRSWALHVSNCRSQRFSTRTIGFFYQPMRTHSQIHFLFTSSENKVKGNFDESVNFLKGCHLHLIASSIGFLLCCEQEIYQRHYYVYNPATRQYFSLPQVPTGTKNVELAGINVQTCAKYVAIGFNCKLDDINNDVISFTVVRYQIPAESTVTIESFSSQSNVWTEITFALQIPLVFYRCHYHPSKWLKSGGAIDGVFYWLDFSSRINVYDSVNMCFWSPDIPDGLTLSILEISWCIRGDPMLCKFVSRT</sequence>
<dbReference type="Proteomes" id="UP000222542">
    <property type="component" value="Unassembled WGS sequence"/>
</dbReference>
<dbReference type="PANTHER" id="PTHR31672:SF9">
    <property type="entry name" value="F-BOX DOMAIN-CONTAINING PROTEIN"/>
    <property type="match status" value="1"/>
</dbReference>
<name>A0A2G3ANG6_CAPAN</name>
<dbReference type="Pfam" id="PF00646">
    <property type="entry name" value="F-box"/>
    <property type="match status" value="1"/>
</dbReference>
<dbReference type="OMA" id="VISMHPE"/>